<evidence type="ECO:0000256" key="1">
    <source>
        <dbReference type="SAM" id="Phobius"/>
    </source>
</evidence>
<keyword evidence="3" id="KW-1185">Reference proteome</keyword>
<dbReference type="AlphaFoldDB" id="A0A841C2K6"/>
<gene>
    <name evidence="2" type="ORF">F4553_006634</name>
</gene>
<reference evidence="2 3" key="1">
    <citation type="submission" date="2020-08" db="EMBL/GenBank/DDBJ databases">
        <title>Sequencing the genomes of 1000 actinobacteria strains.</title>
        <authorList>
            <person name="Klenk H.-P."/>
        </authorList>
    </citation>
    <scope>NUCLEOTIDE SEQUENCE [LARGE SCALE GENOMIC DNA]</scope>
    <source>
        <strain evidence="2 3">DSM 45362</strain>
    </source>
</reference>
<dbReference type="PANTHER" id="PTHR40761">
    <property type="entry name" value="CONSERVED INTEGRAL MEMBRANE ALANINE VALINE AND LEUCINE RICH PROTEIN-RELATED"/>
    <property type="match status" value="1"/>
</dbReference>
<dbReference type="PANTHER" id="PTHR40761:SF1">
    <property type="entry name" value="CONSERVED INTEGRAL MEMBRANE ALANINE VALINE AND LEUCINE RICH PROTEIN-RELATED"/>
    <property type="match status" value="1"/>
</dbReference>
<dbReference type="EMBL" id="JACHMN010000003">
    <property type="protein sequence ID" value="MBB5873200.1"/>
    <property type="molecule type" value="Genomic_DNA"/>
</dbReference>
<feature type="transmembrane region" description="Helical" evidence="1">
    <location>
        <begin position="202"/>
        <end position="218"/>
    </location>
</feature>
<evidence type="ECO:0000313" key="3">
    <source>
        <dbReference type="Proteomes" id="UP000587527"/>
    </source>
</evidence>
<accession>A0A841C2K6</accession>
<name>A0A841C2K6_9ACTN</name>
<feature type="transmembrane region" description="Helical" evidence="1">
    <location>
        <begin position="170"/>
        <end position="190"/>
    </location>
</feature>
<keyword evidence="1" id="KW-0812">Transmembrane</keyword>
<keyword evidence="1" id="KW-0472">Membrane</keyword>
<feature type="transmembrane region" description="Helical" evidence="1">
    <location>
        <begin position="56"/>
        <end position="89"/>
    </location>
</feature>
<feature type="transmembrane region" description="Helical" evidence="1">
    <location>
        <begin position="230"/>
        <end position="250"/>
    </location>
</feature>
<evidence type="ECO:0000313" key="2">
    <source>
        <dbReference type="EMBL" id="MBB5873200.1"/>
    </source>
</evidence>
<feature type="transmembrane region" description="Helical" evidence="1">
    <location>
        <begin position="139"/>
        <end position="158"/>
    </location>
</feature>
<keyword evidence="1" id="KW-1133">Transmembrane helix</keyword>
<feature type="transmembrane region" description="Helical" evidence="1">
    <location>
        <begin position="256"/>
        <end position="280"/>
    </location>
</feature>
<protein>
    <submittedName>
        <fullName evidence="2">Drug/metabolite transporter (DMT)-like permease</fullName>
    </submittedName>
</protein>
<dbReference type="RefSeq" id="WP_184844015.1">
    <property type="nucleotide sequence ID" value="NZ_JACHMN010000003.1"/>
</dbReference>
<comment type="caution">
    <text evidence="2">The sequence shown here is derived from an EMBL/GenBank/DDBJ whole genome shotgun (WGS) entry which is preliminary data.</text>
</comment>
<proteinExistence type="predicted"/>
<dbReference type="Proteomes" id="UP000587527">
    <property type="component" value="Unassembled WGS sequence"/>
</dbReference>
<sequence length="306" mass="30905">MIASIALGLLAALLFATAGALQHSVTRRVALARPPGHGAGWLPVLGLLGRVLRSPVWLAGLACNVLGFAAHATALHLGSITIVQALLAVQLMFALPLATARTGSAPLARDWIGTICVCAGIGALVATRGSVPQTVERATAAPVLALAAVLLMTGLVAVARTRRHSPTRTALVGVAAGTGFSVTAAFTVIVTDDLARGMLLHWPLACLGLAGLIAALLVQEAFASGSFPTALTAMTIADPVMSWVWGAVLFDARPPASPAALAGLAASGWLIAVGVALLAYSPTVLDVLQQPVSAAPRSPSPSDASR</sequence>
<feature type="transmembrane region" description="Helical" evidence="1">
    <location>
        <begin position="110"/>
        <end position="127"/>
    </location>
</feature>
<organism evidence="2 3">
    <name type="scientific">Allocatelliglobosispora scoriae</name>
    <dbReference type="NCBI Taxonomy" id="643052"/>
    <lineage>
        <taxon>Bacteria</taxon>
        <taxon>Bacillati</taxon>
        <taxon>Actinomycetota</taxon>
        <taxon>Actinomycetes</taxon>
        <taxon>Micromonosporales</taxon>
        <taxon>Micromonosporaceae</taxon>
        <taxon>Allocatelliglobosispora</taxon>
    </lineage>
</organism>
<dbReference type="NCBIfam" id="NF038012">
    <property type="entry name" value="DMT_1"/>
    <property type="match status" value="1"/>
</dbReference>